<reference evidence="2" key="1">
    <citation type="submission" date="2022-06" db="EMBL/GenBank/DDBJ databases">
        <title>Isolation of gut microbiota from human fecal samples.</title>
        <authorList>
            <person name="Pamer E.G."/>
            <person name="Barat B."/>
            <person name="Waligurski E."/>
            <person name="Medina S."/>
            <person name="Paddock L."/>
            <person name="Mostad J."/>
        </authorList>
    </citation>
    <scope>NUCLEOTIDE SEQUENCE</scope>
    <source>
        <strain evidence="2">DFI.6.24</strain>
    </source>
</reference>
<dbReference type="Proteomes" id="UP001204814">
    <property type="component" value="Unassembled WGS sequence"/>
</dbReference>
<comment type="caution">
    <text evidence="2">The sequence shown here is derived from an EMBL/GenBank/DDBJ whole genome shotgun (WGS) entry which is preliminary data.</text>
</comment>
<proteinExistence type="predicted"/>
<evidence type="ECO:0000313" key="3">
    <source>
        <dbReference type="Proteomes" id="UP001204814"/>
    </source>
</evidence>
<dbReference type="AlphaFoldDB" id="A0AAP2UGB3"/>
<gene>
    <name evidence="2" type="ORF">NE542_00570</name>
</gene>
<dbReference type="RefSeq" id="WP_227351890.1">
    <property type="nucleotide sequence ID" value="NZ_JAJDKX010000003.1"/>
</dbReference>
<protein>
    <submittedName>
        <fullName evidence="2">Minor capsid protein</fullName>
    </submittedName>
</protein>
<dbReference type="EMBL" id="JANGBO010000001">
    <property type="protein sequence ID" value="MCQ5060336.1"/>
    <property type="molecule type" value="Genomic_DNA"/>
</dbReference>
<feature type="domain" description="Phage head morphogenesis" evidence="1">
    <location>
        <begin position="187"/>
        <end position="291"/>
    </location>
</feature>
<name>A0AAP2UGB3_9FIRM</name>
<dbReference type="NCBIfam" id="TIGR01641">
    <property type="entry name" value="phageSPP1_gp7"/>
    <property type="match status" value="1"/>
</dbReference>
<dbReference type="InterPro" id="IPR006528">
    <property type="entry name" value="Phage_head_morphogenesis_dom"/>
</dbReference>
<accession>A0AAP2UGB3</accession>
<evidence type="ECO:0000259" key="1">
    <source>
        <dbReference type="Pfam" id="PF04233"/>
    </source>
</evidence>
<sequence>MNSAEYWRLREEKQRLKNIKDEKEYDKKIKEIYQRMMDEVQSEINNFYAKYAKDTGITLAETKKRASNLDMEAYSRKAKKYVEEKNFSKQANAEMKLYNLTMKVNRLELLKANIGLALVSGHDELEKYMDELLENRTLDEIQRQAGILGPTILDNADTVHSIVNASFHNATFSDRIWMHQDLLKYDLESLLATGLIQGKNPNELARLLRKRFNVKISDAQRLMRTELARVQIAAQQKSYEANGFDEYEYITCGIGDACDTCRALDGKVFPINRMNIGDNAPPMHPNCHCSTGPHMDRKIYNEWLDGLASGKHSLRFDEYKTLKNTKETESSKKVSYKNSVVSKNMLNSSKFRRQFDKLSNDKNVNRNVYYLAKQILEHRSGTKYEDLAYIDTKTGKTLISNKRNIDFSCVPTKEMSKFLDEIDDYSIIGMHNHPGSSVPSINDLVVAGKRKYLFGLVVCHNGNIYKYLIKNSDKFNINIASLALDVLQKDGYTKRVEEMFEDAGVIIEVISNE</sequence>
<organism evidence="2 3">
    <name type="scientific">Faecalibacillus intestinalis</name>
    <dbReference type="NCBI Taxonomy" id="1982626"/>
    <lineage>
        <taxon>Bacteria</taxon>
        <taxon>Bacillati</taxon>
        <taxon>Bacillota</taxon>
        <taxon>Erysipelotrichia</taxon>
        <taxon>Erysipelotrichales</taxon>
        <taxon>Coprobacillaceae</taxon>
        <taxon>Faecalibacillus</taxon>
    </lineage>
</organism>
<evidence type="ECO:0000313" key="2">
    <source>
        <dbReference type="EMBL" id="MCQ5060336.1"/>
    </source>
</evidence>
<dbReference type="Pfam" id="PF04233">
    <property type="entry name" value="Phage_Mu_F"/>
    <property type="match status" value="1"/>
</dbReference>